<dbReference type="EMBL" id="FQUS01000009">
    <property type="protein sequence ID" value="SHF46971.1"/>
    <property type="molecule type" value="Genomic_DNA"/>
</dbReference>
<dbReference type="PANTHER" id="PTHR37694">
    <property type="entry name" value="SLR8022 PROTEIN"/>
    <property type="match status" value="1"/>
</dbReference>
<dbReference type="SUPFAM" id="SSF51182">
    <property type="entry name" value="RmlC-like cupins"/>
    <property type="match status" value="1"/>
</dbReference>
<evidence type="ECO:0000313" key="1">
    <source>
        <dbReference type="EMBL" id="SHF46971.1"/>
    </source>
</evidence>
<gene>
    <name evidence="1" type="ORF">SAMN05443144_10915</name>
</gene>
<keyword evidence="2" id="KW-1185">Reference proteome</keyword>
<dbReference type="CDD" id="cd02230">
    <property type="entry name" value="cupin_HP0902-like"/>
    <property type="match status" value="1"/>
</dbReference>
<sequence>MNQGHVQSGEVINLSTLRDGMPGDSTFALVKTDDMEVIRMVLPRGKDIMEHSVEGEVSVQCLKGHVIFQVEGEARELTENDWLYLSHNQPHALYAKTDSVLLVTILFKADDR</sequence>
<evidence type="ECO:0000313" key="2">
    <source>
        <dbReference type="Proteomes" id="UP000184041"/>
    </source>
</evidence>
<dbReference type="Proteomes" id="UP000184041">
    <property type="component" value="Unassembled WGS sequence"/>
</dbReference>
<dbReference type="Gene3D" id="2.60.120.10">
    <property type="entry name" value="Jelly Rolls"/>
    <property type="match status" value="1"/>
</dbReference>
<protein>
    <recommendedName>
        <fullName evidence="3">Cupin domain-containing protein</fullName>
    </recommendedName>
</protein>
<organism evidence="1 2">
    <name type="scientific">Fodinibius roseus</name>
    <dbReference type="NCBI Taxonomy" id="1194090"/>
    <lineage>
        <taxon>Bacteria</taxon>
        <taxon>Pseudomonadati</taxon>
        <taxon>Balneolota</taxon>
        <taxon>Balneolia</taxon>
        <taxon>Balneolales</taxon>
        <taxon>Balneolaceae</taxon>
        <taxon>Fodinibius</taxon>
    </lineage>
</organism>
<dbReference type="RefSeq" id="WP_073062981.1">
    <property type="nucleotide sequence ID" value="NZ_FQUS01000009.1"/>
</dbReference>
<dbReference type="AlphaFoldDB" id="A0A1M5BX38"/>
<dbReference type="PANTHER" id="PTHR37694:SF1">
    <property type="entry name" value="SLR8022 PROTEIN"/>
    <property type="match status" value="1"/>
</dbReference>
<name>A0A1M5BX38_9BACT</name>
<proteinExistence type="predicted"/>
<reference evidence="1 2" key="1">
    <citation type="submission" date="2016-11" db="EMBL/GenBank/DDBJ databases">
        <authorList>
            <person name="Jaros S."/>
            <person name="Januszkiewicz K."/>
            <person name="Wedrychowicz H."/>
        </authorList>
    </citation>
    <scope>NUCLEOTIDE SEQUENCE [LARGE SCALE GENOMIC DNA]</scope>
    <source>
        <strain evidence="1 2">DSM 21986</strain>
    </source>
</reference>
<accession>A0A1M5BX38</accession>
<evidence type="ECO:0008006" key="3">
    <source>
        <dbReference type="Google" id="ProtNLM"/>
    </source>
</evidence>
<dbReference type="InterPro" id="IPR014710">
    <property type="entry name" value="RmlC-like_jellyroll"/>
</dbReference>
<dbReference type="STRING" id="1194090.SAMN05443144_10915"/>
<dbReference type="InterPro" id="IPR011051">
    <property type="entry name" value="RmlC_Cupin_sf"/>
</dbReference>